<comment type="subcellular location">
    <subcellularLocation>
        <location evidence="1">Cytoplasm</location>
    </subcellularLocation>
</comment>
<dbReference type="GO" id="GO:0005737">
    <property type="term" value="C:cytoplasm"/>
    <property type="evidence" value="ECO:0007669"/>
    <property type="project" value="UniProtKB-SubCell"/>
</dbReference>
<keyword evidence="2" id="KW-0963">Cytoplasm</keyword>
<dbReference type="GO" id="GO:0051295">
    <property type="term" value="P:establishment of meiotic spindle localization"/>
    <property type="evidence" value="ECO:0007669"/>
    <property type="project" value="TreeGrafter"/>
</dbReference>
<dbReference type="EMBL" id="JAPDRK010000016">
    <property type="protein sequence ID" value="KAJ9605398.1"/>
    <property type="molecule type" value="Genomic_DNA"/>
</dbReference>
<dbReference type="AlphaFoldDB" id="A0AA38X289"/>
<feature type="region of interest" description="Disordered" evidence="4">
    <location>
        <begin position="118"/>
        <end position="140"/>
    </location>
</feature>
<feature type="domain" description="Calponin-homology (CH)" evidence="5">
    <location>
        <begin position="656"/>
        <end position="800"/>
    </location>
</feature>
<evidence type="ECO:0000259" key="5">
    <source>
        <dbReference type="PROSITE" id="PS50021"/>
    </source>
</evidence>
<evidence type="ECO:0000256" key="1">
    <source>
        <dbReference type="ARBA" id="ARBA00004496"/>
    </source>
</evidence>
<feature type="region of interest" description="Disordered" evidence="4">
    <location>
        <begin position="993"/>
        <end position="1022"/>
    </location>
</feature>
<dbReference type="PANTHER" id="PTHR22706:SF1">
    <property type="entry name" value="ASSEMBLY FACTOR FOR SPINDLE MICROTUBULES"/>
    <property type="match status" value="1"/>
</dbReference>
<evidence type="ECO:0000256" key="3">
    <source>
        <dbReference type="ARBA" id="ARBA00022860"/>
    </source>
</evidence>
<dbReference type="SUPFAM" id="SSF47576">
    <property type="entry name" value="Calponin-homology domain, CH-domain"/>
    <property type="match status" value="1"/>
</dbReference>
<dbReference type="GO" id="GO:0007051">
    <property type="term" value="P:spindle organization"/>
    <property type="evidence" value="ECO:0007669"/>
    <property type="project" value="TreeGrafter"/>
</dbReference>
<gene>
    <name evidence="6" type="ORF">H2200_010055</name>
</gene>
<feature type="region of interest" description="Disordered" evidence="4">
    <location>
        <begin position="309"/>
        <end position="364"/>
    </location>
</feature>
<keyword evidence="3" id="KW-0112">Calmodulin-binding</keyword>
<evidence type="ECO:0000256" key="4">
    <source>
        <dbReference type="SAM" id="MobiDB-lite"/>
    </source>
</evidence>
<protein>
    <recommendedName>
        <fullName evidence="5">Calponin-homology (CH) domain-containing protein</fullName>
    </recommendedName>
</protein>
<keyword evidence="7" id="KW-1185">Reference proteome</keyword>
<dbReference type="PANTHER" id="PTHR22706">
    <property type="entry name" value="ASSEMBLY FACTOR FOR SPINDLE MICROTUBULES"/>
    <property type="match status" value="1"/>
</dbReference>
<dbReference type="GO" id="GO:0000922">
    <property type="term" value="C:spindle pole"/>
    <property type="evidence" value="ECO:0007669"/>
    <property type="project" value="TreeGrafter"/>
</dbReference>
<evidence type="ECO:0000313" key="6">
    <source>
        <dbReference type="EMBL" id="KAJ9605398.1"/>
    </source>
</evidence>
<dbReference type="CDD" id="cd21223">
    <property type="entry name" value="CH_ASPM_rpt1"/>
    <property type="match status" value="1"/>
</dbReference>
<name>A0AA38X289_9EURO</name>
<dbReference type="GO" id="GO:0000278">
    <property type="term" value="P:mitotic cell cycle"/>
    <property type="evidence" value="ECO:0007669"/>
    <property type="project" value="TreeGrafter"/>
</dbReference>
<dbReference type="PROSITE" id="PS50021">
    <property type="entry name" value="CH"/>
    <property type="match status" value="1"/>
</dbReference>
<dbReference type="Proteomes" id="UP001172673">
    <property type="component" value="Unassembled WGS sequence"/>
</dbReference>
<proteinExistence type="predicted"/>
<accession>A0AA38X289</accession>
<dbReference type="InterPro" id="IPR001715">
    <property type="entry name" value="CH_dom"/>
</dbReference>
<dbReference type="InterPro" id="IPR036872">
    <property type="entry name" value="CH_dom_sf"/>
</dbReference>
<dbReference type="Gene3D" id="1.10.418.10">
    <property type="entry name" value="Calponin-like domain"/>
    <property type="match status" value="2"/>
</dbReference>
<dbReference type="InterPro" id="IPR051185">
    <property type="entry name" value="ASPM"/>
</dbReference>
<sequence>MLRQASSTPCPLPTRHRHIKRDSILSTNGDESTANIDFTAAFPKPGASLKNAKPRRPQKANAMAFAIHEDDEPRSDAGDLMKAVRRNAGASAIAQPPQRPKRNVGFAASTSLASANTTLSDAVPPMPHGTSKAALGSRLSQAPRRPILKVENAPFAAGTLPCLPEDTIALPTMDATTMFKPARRGTIYIPSEDTTMPSMYMGMFSPIKDLDAAKIASVSTSKGPDEFEIEAGGIAAQMLAKKQKATRNSMIAMSPKRGPLQVSVRSVQESTIVEDRWGQGGGKENVPPGQAEVAEQKVKSKKRASMIDARHMNANPPRRQIQQNVSFEARPSRPYEQTASSMSRSFDKKPGQRASAKPIWNAGPRLKTSQPILARPATPESQAKAEEALQEEIHVKKPSIPTRFVMPNVSAQRIREIYPVLAEDLANLSLYEDNWLNHQEVAITQLVNNLFGASAPAQLPIETEMLRFRLLERYGNAEKAMLHKRLQASLLYGALSAPLDVLKGAMRLSNDLGRRKAFTDLWLDTYDLSCLRSALEVVVGRQCVATQRTSSSSRSSSEGQGVSRRALQAFIETFLIRNEDGTPGESSSDLNAWSYQRTLLRSLMLILLLDAAKSSPNQLIRTCLFQPSSEYKSSVDVVRALFQLLNPSAGDPIRALSHMGYTVTHVQYPLEEYSYCIENIAVDLRDGVCLTRLVELLLYPSASLSVGRIIDSDATTTVILPTGEILSMIEGEQAWPLSQHLKFPCHGRATKLYNVQIALSALQGVKGMTALVQDVQAEDIVDGFREKTVKLLWGLTSKWGLNSLVDWDDLEREIKRLCRGCDESHDNDFFDMMDDEEGYPRHKILLKSWAQAIASRSGLVVKNLTTSFADGRVFEAIVDEYQGYLASDARSTTSRPLCERLRALGCSEQFALLFSTSPNRPHLFDRDFVLAALAFLGSRLLGPTKGVRAAVTIQKAWRSHWSRVLDARKVRLREVAQNCAQTVCARKQVDQGKKCGPGLQENSTSIDRHKAGLGSNGEGIASPAMSEADDIWLSL</sequence>
<reference evidence="6" key="1">
    <citation type="submission" date="2022-10" db="EMBL/GenBank/DDBJ databases">
        <title>Culturing micro-colonial fungi from biological soil crusts in the Mojave desert and describing Neophaeococcomyces mojavensis, and introducing the new genera and species Taxawa tesnikishii.</title>
        <authorList>
            <person name="Kurbessoian T."/>
            <person name="Stajich J.E."/>
        </authorList>
    </citation>
    <scope>NUCLEOTIDE SEQUENCE</scope>
    <source>
        <strain evidence="6">TK_41</strain>
    </source>
</reference>
<evidence type="ECO:0000313" key="7">
    <source>
        <dbReference type="Proteomes" id="UP001172673"/>
    </source>
</evidence>
<organism evidence="6 7">
    <name type="scientific">Cladophialophora chaetospira</name>
    <dbReference type="NCBI Taxonomy" id="386627"/>
    <lineage>
        <taxon>Eukaryota</taxon>
        <taxon>Fungi</taxon>
        <taxon>Dikarya</taxon>
        <taxon>Ascomycota</taxon>
        <taxon>Pezizomycotina</taxon>
        <taxon>Eurotiomycetes</taxon>
        <taxon>Chaetothyriomycetidae</taxon>
        <taxon>Chaetothyriales</taxon>
        <taxon>Herpotrichiellaceae</taxon>
        <taxon>Cladophialophora</taxon>
    </lineage>
</organism>
<dbReference type="GO" id="GO:0005516">
    <property type="term" value="F:calmodulin binding"/>
    <property type="evidence" value="ECO:0007669"/>
    <property type="project" value="UniProtKB-KW"/>
</dbReference>
<feature type="compositionally biased region" description="Polar residues" evidence="4">
    <location>
        <begin position="335"/>
        <end position="344"/>
    </location>
</feature>
<evidence type="ECO:0000256" key="2">
    <source>
        <dbReference type="ARBA" id="ARBA00022490"/>
    </source>
</evidence>
<comment type="caution">
    <text evidence="6">The sequence shown here is derived from an EMBL/GenBank/DDBJ whole genome shotgun (WGS) entry which is preliminary data.</text>
</comment>